<evidence type="ECO:0000313" key="1">
    <source>
        <dbReference type="EMBL" id="MDR9946994.1"/>
    </source>
</evidence>
<name>A0AAE4DX55_9ENTR</name>
<dbReference type="EMBL" id="JALLIR010000001">
    <property type="protein sequence ID" value="MDR9946994.1"/>
    <property type="molecule type" value="Genomic_DNA"/>
</dbReference>
<accession>A0AAE4DX55</accession>
<dbReference type="Proteomes" id="UP001185068">
    <property type="component" value="Unassembled WGS sequence"/>
</dbReference>
<dbReference type="RefSeq" id="WP_229293854.1">
    <property type="nucleotide sequence ID" value="NZ_JACWFD010000002.1"/>
</dbReference>
<dbReference type="AlphaFoldDB" id="A0AAE4DX55"/>
<comment type="caution">
    <text evidence="1">The sequence shown here is derived from an EMBL/GenBank/DDBJ whole genome shotgun (WGS) entry which is preliminary data.</text>
</comment>
<reference evidence="1" key="1">
    <citation type="submission" date="2022-11" db="EMBL/GenBank/DDBJ databases">
        <title>blaNDM-1 and qnrB1 co-producing ST413 Enterobacter.</title>
        <authorList>
            <person name="Halder G."/>
            <person name="Chaudhuri B."/>
            <person name="Dutta S."/>
        </authorList>
    </citation>
    <scope>NUCLEOTIDE SEQUENCE</scope>
    <source>
        <strain evidence="1">PEER684</strain>
    </source>
</reference>
<proteinExistence type="predicted"/>
<sequence>MYQWPVNLGAAPFGIIKDDTLRLNDVITDCINLKLSGTATDNVIQCFGGNILRKEKPVLAIEVSSKEILLWMMQGATDVHVYISAGTFHVNAMYAPTVRFPAARIYFMKSKDLFWVGHIGVYLEQHGIKLTPVDDANFSKLIDDTGYVQRYKPWYEKRKADSRLFDGLLGGRLKNTAVDQAIWLSSNGKCLVCGEKTDRMATTTVWGKSGMMIGMQLCLTHEEESQKQSILLNYLSNHLGGKVMFSNMRPLTTEEMLEQTCEILKVNFNCTIMKVVGETVTARRPSGITVVIRHQSPSNYAYIIMTSEGKQLSRVDSVDHHQVPYGPDHVHFDLRKSKKNVVETSFTYGHICLDMKLLLKLIQEAEDKL</sequence>
<protein>
    <submittedName>
        <fullName evidence="1">Uncharacterized protein</fullName>
    </submittedName>
</protein>
<evidence type="ECO:0000313" key="2">
    <source>
        <dbReference type="Proteomes" id="UP001185068"/>
    </source>
</evidence>
<gene>
    <name evidence="1" type="ORF">MX989_12985</name>
</gene>
<organism evidence="1 2">
    <name type="scientific">Enterobacter sichuanensis</name>
    <dbReference type="NCBI Taxonomy" id="2071710"/>
    <lineage>
        <taxon>Bacteria</taxon>
        <taxon>Pseudomonadati</taxon>
        <taxon>Pseudomonadota</taxon>
        <taxon>Gammaproteobacteria</taxon>
        <taxon>Enterobacterales</taxon>
        <taxon>Enterobacteriaceae</taxon>
        <taxon>Enterobacter</taxon>
        <taxon>Enterobacter cloacae complex</taxon>
    </lineage>
</organism>